<name>A0A9I9EGE9_CUCME</name>
<dbReference type="AlphaFoldDB" id="A0A9I9EGE9"/>
<sequence length="100" mass="11049">MSRCFEVAKPCSLTNEVLRQSLVVCVRARRCGEATMQARGGISKSCKGSYKYAQKEVIEVSWAFSEHIGQGHVASHTCAGHAMRHGNQLRGIRHAHARKV</sequence>
<dbReference type="EnsemblPlants" id="MELO3C033415.2.1">
    <property type="protein sequence ID" value="MELO3C033415.2.1"/>
    <property type="gene ID" value="MELO3C033415.2"/>
</dbReference>
<evidence type="ECO:0000313" key="1">
    <source>
        <dbReference type="EnsemblPlants" id="MELO3C033415.2.1"/>
    </source>
</evidence>
<accession>A0A9I9EGE9</accession>
<organism evidence="1">
    <name type="scientific">Cucumis melo</name>
    <name type="common">Muskmelon</name>
    <dbReference type="NCBI Taxonomy" id="3656"/>
    <lineage>
        <taxon>Eukaryota</taxon>
        <taxon>Viridiplantae</taxon>
        <taxon>Streptophyta</taxon>
        <taxon>Embryophyta</taxon>
        <taxon>Tracheophyta</taxon>
        <taxon>Spermatophyta</taxon>
        <taxon>Magnoliopsida</taxon>
        <taxon>eudicotyledons</taxon>
        <taxon>Gunneridae</taxon>
        <taxon>Pentapetalae</taxon>
        <taxon>rosids</taxon>
        <taxon>fabids</taxon>
        <taxon>Cucurbitales</taxon>
        <taxon>Cucurbitaceae</taxon>
        <taxon>Benincaseae</taxon>
        <taxon>Cucumis</taxon>
    </lineage>
</organism>
<proteinExistence type="predicted"/>
<dbReference type="Gramene" id="MELO3C033415.2.1">
    <property type="protein sequence ID" value="MELO3C033415.2.1"/>
    <property type="gene ID" value="MELO3C033415.2"/>
</dbReference>
<protein>
    <submittedName>
        <fullName evidence="1">Uncharacterized protein</fullName>
    </submittedName>
</protein>
<reference evidence="1" key="1">
    <citation type="submission" date="2023-03" db="UniProtKB">
        <authorList>
            <consortium name="EnsemblPlants"/>
        </authorList>
    </citation>
    <scope>IDENTIFICATION</scope>
</reference>